<organism evidence="8 9">
    <name type="scientific">Ancylostoma ceylanicum</name>
    <dbReference type="NCBI Taxonomy" id="53326"/>
    <lineage>
        <taxon>Eukaryota</taxon>
        <taxon>Metazoa</taxon>
        <taxon>Ecdysozoa</taxon>
        <taxon>Nematoda</taxon>
        <taxon>Chromadorea</taxon>
        <taxon>Rhabditida</taxon>
        <taxon>Rhabditina</taxon>
        <taxon>Rhabditomorpha</taxon>
        <taxon>Strongyloidea</taxon>
        <taxon>Ancylostomatidae</taxon>
        <taxon>Ancylostomatinae</taxon>
        <taxon>Ancylostoma</taxon>
    </lineage>
</organism>
<dbReference type="EMBL" id="KE124994">
    <property type="protein sequence ID" value="EPB73324.1"/>
    <property type="molecule type" value="Genomic_DNA"/>
</dbReference>
<dbReference type="Proteomes" id="UP000054495">
    <property type="component" value="Unassembled WGS sequence"/>
</dbReference>
<keyword evidence="6" id="KW-0325">Glycoprotein</keyword>
<comment type="similarity">
    <text evidence="2">Belongs to the CD36 family.</text>
</comment>
<evidence type="ECO:0000313" key="9">
    <source>
        <dbReference type="Proteomes" id="UP000054495"/>
    </source>
</evidence>
<evidence type="ECO:0000313" key="8">
    <source>
        <dbReference type="EMBL" id="EPB73324.1"/>
    </source>
</evidence>
<protein>
    <submittedName>
        <fullName evidence="8">Uncharacterized protein</fullName>
    </submittedName>
</protein>
<keyword evidence="3 7" id="KW-0812">Transmembrane</keyword>
<dbReference type="Pfam" id="PF01130">
    <property type="entry name" value="CD36"/>
    <property type="match status" value="1"/>
</dbReference>
<dbReference type="AlphaFoldDB" id="A0A0D6LNC1"/>
<evidence type="ECO:0000256" key="5">
    <source>
        <dbReference type="ARBA" id="ARBA00023136"/>
    </source>
</evidence>
<proteinExistence type="inferred from homology"/>
<accession>A0A0D6LNC1</accession>
<evidence type="ECO:0000256" key="7">
    <source>
        <dbReference type="SAM" id="Phobius"/>
    </source>
</evidence>
<keyword evidence="4 7" id="KW-1133">Transmembrane helix</keyword>
<dbReference type="InterPro" id="IPR002159">
    <property type="entry name" value="CD36_fam"/>
</dbReference>
<evidence type="ECO:0000256" key="6">
    <source>
        <dbReference type="ARBA" id="ARBA00023180"/>
    </source>
</evidence>
<evidence type="ECO:0000256" key="1">
    <source>
        <dbReference type="ARBA" id="ARBA00004370"/>
    </source>
</evidence>
<reference evidence="8 9" key="1">
    <citation type="submission" date="2013-05" db="EMBL/GenBank/DDBJ databases">
        <title>Draft genome of the parasitic nematode Anyclostoma ceylanicum.</title>
        <authorList>
            <person name="Mitreva M."/>
        </authorList>
    </citation>
    <scope>NUCLEOTIDE SEQUENCE [LARGE SCALE GENOMIC DNA]</scope>
</reference>
<evidence type="ECO:0000256" key="2">
    <source>
        <dbReference type="ARBA" id="ARBA00010532"/>
    </source>
</evidence>
<dbReference type="GO" id="GO:0016020">
    <property type="term" value="C:membrane"/>
    <property type="evidence" value="ECO:0007669"/>
    <property type="project" value="UniProtKB-SubCell"/>
</dbReference>
<comment type="subcellular location">
    <subcellularLocation>
        <location evidence="1">Membrane</location>
    </subcellularLocation>
</comment>
<sequence length="95" mass="10656">MRLPNEKDDATFVEIEPTSGVPIRAKRRVQINVGLTKGDLKHLAYTVGVSFLTVGLLIFFITVVTVVIYTVLKPRMEDEQPILQEESVEEEVGDI</sequence>
<name>A0A0D6LNC1_9BILA</name>
<evidence type="ECO:0000256" key="3">
    <source>
        <dbReference type="ARBA" id="ARBA00022692"/>
    </source>
</evidence>
<gene>
    <name evidence="8" type="ORF">ANCCEY_07570</name>
</gene>
<keyword evidence="5 7" id="KW-0472">Membrane</keyword>
<feature type="transmembrane region" description="Helical" evidence="7">
    <location>
        <begin position="43"/>
        <end position="72"/>
    </location>
</feature>
<keyword evidence="9" id="KW-1185">Reference proteome</keyword>
<evidence type="ECO:0000256" key="4">
    <source>
        <dbReference type="ARBA" id="ARBA00022989"/>
    </source>
</evidence>